<dbReference type="InterPro" id="IPR015421">
    <property type="entry name" value="PyrdxlP-dep_Trfase_major"/>
</dbReference>
<dbReference type="EMBL" id="BLZA01000023">
    <property type="protein sequence ID" value="GHJ87888.1"/>
    <property type="molecule type" value="Genomic_DNA"/>
</dbReference>
<keyword evidence="4" id="KW-0808">Transferase</keyword>
<evidence type="ECO:0000256" key="4">
    <source>
        <dbReference type="ARBA" id="ARBA00022679"/>
    </source>
</evidence>
<dbReference type="GO" id="GO:0008483">
    <property type="term" value="F:transaminase activity"/>
    <property type="evidence" value="ECO:0007669"/>
    <property type="project" value="UniProtKB-KW"/>
</dbReference>
<reference evidence="7" key="1">
    <citation type="submission" date="2020-07" db="EMBL/GenBank/DDBJ databases">
        <title>Draft Genome Sequence of a Deep-Sea Yeast, Naganishia (Cryptococcus) liquefaciens strain N6.</title>
        <authorList>
            <person name="Han Y.W."/>
            <person name="Kajitani R."/>
            <person name="Morimoto H."/>
            <person name="Parhat M."/>
            <person name="Tsubouchi H."/>
            <person name="Bakenova O."/>
            <person name="Ogata M."/>
            <person name="Argunhan B."/>
            <person name="Aoki R."/>
            <person name="Kajiwara S."/>
            <person name="Itoh T."/>
            <person name="Iwasaki H."/>
        </authorList>
    </citation>
    <scope>NUCLEOTIDE SEQUENCE</scope>
    <source>
        <strain evidence="7">N6</strain>
    </source>
</reference>
<feature type="domain" description="Aminotransferase class I/classII large" evidence="6">
    <location>
        <begin position="117"/>
        <end position="469"/>
    </location>
</feature>
<comment type="caution">
    <text evidence="7">The sequence shown here is derived from an EMBL/GenBank/DDBJ whole genome shotgun (WGS) entry which is preliminary data.</text>
</comment>
<dbReference type="GO" id="GO:0030170">
    <property type="term" value="F:pyridoxal phosphate binding"/>
    <property type="evidence" value="ECO:0007669"/>
    <property type="project" value="InterPro"/>
</dbReference>
<keyword evidence="5" id="KW-0663">Pyridoxal phosphate</keyword>
<evidence type="ECO:0000313" key="8">
    <source>
        <dbReference type="Proteomes" id="UP000620104"/>
    </source>
</evidence>
<proteinExistence type="inferred from homology"/>
<evidence type="ECO:0000256" key="5">
    <source>
        <dbReference type="ARBA" id="ARBA00022898"/>
    </source>
</evidence>
<dbReference type="InterPro" id="IPR015424">
    <property type="entry name" value="PyrdxlP-dep_Trfase"/>
</dbReference>
<accession>A0A8H3TVZ3</accession>
<dbReference type="SUPFAM" id="SSF53383">
    <property type="entry name" value="PLP-dependent transferases"/>
    <property type="match status" value="1"/>
</dbReference>
<evidence type="ECO:0000259" key="6">
    <source>
        <dbReference type="Pfam" id="PF00155"/>
    </source>
</evidence>
<comment type="similarity">
    <text evidence="2">Belongs to the class-I pyridoxal-phosphate-dependent aminotransferase family.</text>
</comment>
<name>A0A8H3TVZ3_9TREE</name>
<dbReference type="Pfam" id="PF00155">
    <property type="entry name" value="Aminotran_1_2"/>
    <property type="match status" value="1"/>
</dbReference>
<dbReference type="InterPro" id="IPR004839">
    <property type="entry name" value="Aminotransferase_I/II_large"/>
</dbReference>
<evidence type="ECO:0000313" key="7">
    <source>
        <dbReference type="EMBL" id="GHJ87888.1"/>
    </source>
</evidence>
<dbReference type="PANTHER" id="PTHR46383">
    <property type="entry name" value="ASPARTATE AMINOTRANSFERASE"/>
    <property type="match status" value="1"/>
</dbReference>
<protein>
    <recommendedName>
        <fullName evidence="6">Aminotransferase class I/classII large domain-containing protein</fullName>
    </recommendedName>
</protein>
<comment type="cofactor">
    <cofactor evidence="1">
        <name>pyridoxal 5'-phosphate</name>
        <dbReference type="ChEBI" id="CHEBI:597326"/>
    </cofactor>
</comment>
<gene>
    <name evidence="7" type="ORF">NliqN6_4290</name>
</gene>
<dbReference type="OrthoDB" id="2108at2759"/>
<dbReference type="AlphaFoldDB" id="A0A8H3TVZ3"/>
<evidence type="ECO:0000256" key="1">
    <source>
        <dbReference type="ARBA" id="ARBA00001933"/>
    </source>
</evidence>
<dbReference type="Gene3D" id="3.40.640.10">
    <property type="entry name" value="Type I PLP-dependent aspartate aminotransferase-like (Major domain)"/>
    <property type="match status" value="1"/>
</dbReference>
<keyword evidence="8" id="KW-1185">Reference proteome</keyword>
<dbReference type="GO" id="GO:0006520">
    <property type="term" value="P:amino acid metabolic process"/>
    <property type="evidence" value="ECO:0007669"/>
    <property type="project" value="InterPro"/>
</dbReference>
<dbReference type="PANTHER" id="PTHR46383:SF1">
    <property type="entry name" value="ASPARTATE AMINOTRANSFERASE"/>
    <property type="match status" value="1"/>
</dbReference>
<evidence type="ECO:0000256" key="2">
    <source>
        <dbReference type="ARBA" id="ARBA00007441"/>
    </source>
</evidence>
<dbReference type="CDD" id="cd00609">
    <property type="entry name" value="AAT_like"/>
    <property type="match status" value="1"/>
</dbReference>
<organism evidence="7 8">
    <name type="scientific">Naganishia liquefaciens</name>
    <dbReference type="NCBI Taxonomy" id="104408"/>
    <lineage>
        <taxon>Eukaryota</taxon>
        <taxon>Fungi</taxon>
        <taxon>Dikarya</taxon>
        <taxon>Basidiomycota</taxon>
        <taxon>Agaricomycotina</taxon>
        <taxon>Tremellomycetes</taxon>
        <taxon>Filobasidiales</taxon>
        <taxon>Filobasidiaceae</taxon>
        <taxon>Naganishia</taxon>
    </lineage>
</organism>
<evidence type="ECO:0000256" key="3">
    <source>
        <dbReference type="ARBA" id="ARBA00022576"/>
    </source>
</evidence>
<dbReference type="InterPro" id="IPR050596">
    <property type="entry name" value="AspAT/PAT-like"/>
</dbReference>
<dbReference type="Proteomes" id="UP000620104">
    <property type="component" value="Unassembled WGS sequence"/>
</dbReference>
<keyword evidence="3" id="KW-0032">Aminotransferase</keyword>
<sequence>MTSIDVQQILENGHEAASNALNAFTEQLSSLEAKMSSEVDSEAHQILRSYAGNTKDKEEAIPGIVHPGATGVIYCTDRAQANGFSYGNPEWANMGQGAPETGDLPEGPPRLHNIDLSQWGDGVNEYAPTTGVKELRQAVADYYNRLYRQDKASQYTAENVCITPGGRAGMTRVAAVIGEVYCGYQVPEYTTYSEMLSVFKKLVPVPSALSATDKYKLHVDTLKKEIQDLSLGVIVASNPRNPTGQSIAGKDLEELVHLSRDKVTLVMDEFYSWYQYPDDPKDLGKTLSAAEYVEDVDEDPVIIINGLTKGWRLPGWRVAWVVGPRSVISAVSQSGSFLDGGASHVLQMAALPLLEPERVKQDIISLQKAFREKRDYALMRLKKIGLEVKIPPQATFYIWLDLSGLEEPINNGLVFFEELLKEKAICVPGIFFDINPAKRRDLFHSPCHHFVRLSFGPPRDQLEKGMDAIERVLAKHKHSAHLMGKKSASRLIPGANPHTSK</sequence>